<name>A0A1J7JPP4_9PEZI</name>
<keyword evidence="2" id="KW-0813">Transport</keyword>
<reference evidence="7 8" key="1">
    <citation type="submission" date="2016-10" db="EMBL/GenBank/DDBJ databases">
        <title>Draft genome sequence of Coniochaeta ligniaria NRRL30616, a lignocellulolytic fungus for bioabatement of inhibitors in plant biomass hydrolysates.</title>
        <authorList>
            <consortium name="DOE Joint Genome Institute"/>
            <person name="Jimenez D.J."/>
            <person name="Hector R.E."/>
            <person name="Riley R."/>
            <person name="Sun H."/>
            <person name="Grigoriev I.V."/>
            <person name="Van Elsas J.D."/>
            <person name="Nichols N.N."/>
        </authorList>
    </citation>
    <scope>NUCLEOTIDE SEQUENCE [LARGE SCALE GENOMIC DNA]</scope>
    <source>
        <strain evidence="7 8">NRRL 30616</strain>
    </source>
</reference>
<protein>
    <recommendedName>
        <fullName evidence="6">Nucleoporin Nup54 alpha-helical domain-containing protein</fullName>
    </recommendedName>
</protein>
<proteinExistence type="predicted"/>
<dbReference type="FunCoup" id="A0A1J7JPP4">
    <property type="interactions" value="191"/>
</dbReference>
<evidence type="ECO:0000256" key="5">
    <source>
        <dbReference type="SAM" id="MobiDB-lite"/>
    </source>
</evidence>
<dbReference type="EMBL" id="KV875096">
    <property type="protein sequence ID" value="OIW31316.1"/>
    <property type="molecule type" value="Genomic_DNA"/>
</dbReference>
<organism evidence="7 8">
    <name type="scientific">Coniochaeta ligniaria NRRL 30616</name>
    <dbReference type="NCBI Taxonomy" id="1408157"/>
    <lineage>
        <taxon>Eukaryota</taxon>
        <taxon>Fungi</taxon>
        <taxon>Dikarya</taxon>
        <taxon>Ascomycota</taxon>
        <taxon>Pezizomycotina</taxon>
        <taxon>Sordariomycetes</taxon>
        <taxon>Sordariomycetidae</taxon>
        <taxon>Coniochaetales</taxon>
        <taxon>Coniochaetaceae</taxon>
        <taxon>Coniochaeta</taxon>
    </lineage>
</organism>
<evidence type="ECO:0000256" key="1">
    <source>
        <dbReference type="ARBA" id="ARBA00004123"/>
    </source>
</evidence>
<dbReference type="InterPro" id="IPR024864">
    <property type="entry name" value="Nup54/Nup57/Nup44"/>
</dbReference>
<dbReference type="PANTHER" id="PTHR13000:SF0">
    <property type="entry name" value="NUCLEOPORIN P54"/>
    <property type="match status" value="1"/>
</dbReference>
<evidence type="ECO:0000256" key="2">
    <source>
        <dbReference type="ARBA" id="ARBA00022448"/>
    </source>
</evidence>
<dbReference type="GO" id="GO:0036228">
    <property type="term" value="P:protein localization to nuclear inner membrane"/>
    <property type="evidence" value="ECO:0007669"/>
    <property type="project" value="TreeGrafter"/>
</dbReference>
<evidence type="ECO:0000256" key="4">
    <source>
        <dbReference type="SAM" id="Coils"/>
    </source>
</evidence>
<dbReference type="GO" id="GO:0006999">
    <property type="term" value="P:nuclear pore organization"/>
    <property type="evidence" value="ECO:0007669"/>
    <property type="project" value="TreeGrafter"/>
</dbReference>
<feature type="coiled-coil region" evidence="4">
    <location>
        <begin position="284"/>
        <end position="318"/>
    </location>
</feature>
<dbReference type="GO" id="GO:0044613">
    <property type="term" value="C:nuclear pore central transport channel"/>
    <property type="evidence" value="ECO:0007669"/>
    <property type="project" value="TreeGrafter"/>
</dbReference>
<dbReference type="AlphaFoldDB" id="A0A1J7JPP4"/>
<feature type="region of interest" description="Disordered" evidence="5">
    <location>
        <begin position="1"/>
        <end position="79"/>
    </location>
</feature>
<evidence type="ECO:0000256" key="3">
    <source>
        <dbReference type="ARBA" id="ARBA00023242"/>
    </source>
</evidence>
<evidence type="ECO:0000259" key="6">
    <source>
        <dbReference type="Pfam" id="PF13874"/>
    </source>
</evidence>
<dbReference type="InParanoid" id="A0A1J7JPP4"/>
<feature type="compositionally biased region" description="Polar residues" evidence="5">
    <location>
        <begin position="16"/>
        <end position="27"/>
    </location>
</feature>
<dbReference type="Gene3D" id="1.20.5.3600">
    <property type="match status" value="1"/>
</dbReference>
<evidence type="ECO:0000313" key="8">
    <source>
        <dbReference type="Proteomes" id="UP000182658"/>
    </source>
</evidence>
<gene>
    <name evidence="7" type="ORF">CONLIGDRAFT_310281</name>
</gene>
<feature type="domain" description="Nucleoporin Nup54 alpha-helical" evidence="6">
    <location>
        <begin position="118"/>
        <end position="254"/>
    </location>
</feature>
<feature type="compositionally biased region" description="Low complexity" evidence="5">
    <location>
        <begin position="28"/>
        <end position="62"/>
    </location>
</feature>
<dbReference type="OrthoDB" id="6162375at2759"/>
<accession>A0A1J7JPP4</accession>
<keyword evidence="3" id="KW-0539">Nucleus</keyword>
<dbReference type="InterPro" id="IPR025712">
    <property type="entry name" value="Nup54_alpha-helical_dom"/>
</dbReference>
<dbReference type="Gene3D" id="1.20.5.490">
    <property type="entry name" value="Single helix bin"/>
    <property type="match status" value="1"/>
</dbReference>
<dbReference type="STRING" id="1408157.A0A1J7JPP4"/>
<comment type="subcellular location">
    <subcellularLocation>
        <location evidence="1">Nucleus</location>
    </subcellularLocation>
</comment>
<dbReference type="Pfam" id="PF13874">
    <property type="entry name" value="Nup54"/>
    <property type="match status" value="1"/>
</dbReference>
<evidence type="ECO:0000313" key="7">
    <source>
        <dbReference type="EMBL" id="OIW31316.1"/>
    </source>
</evidence>
<dbReference type="GO" id="GO:0017056">
    <property type="term" value="F:structural constituent of nuclear pore"/>
    <property type="evidence" value="ECO:0007669"/>
    <property type="project" value="TreeGrafter"/>
</dbReference>
<dbReference type="GO" id="GO:0006607">
    <property type="term" value="P:NLS-bearing protein import into nucleus"/>
    <property type="evidence" value="ECO:0007669"/>
    <property type="project" value="TreeGrafter"/>
</dbReference>
<sequence length="326" mass="37041">MSLFGSLNKPAGQSVFGGNQSTTSAFGQTNAQTNQQQQQQPQFQQQPQQNMNSLSLSQNPQLGSSLWQPGSMSSHQKSIPDQMQLIAEKWHPAHPSCAFKTYFYNKVDESQVPFYQPGPQDDPKEWEEALAHKPAPGFMPVLCAGFAGMAERLKVQRRVVGEFNARLHEINGSLDAILSKHDLETSVRALNARRRHAALRNRCLALATKVQVLRNRGYALSSDEDELRTKLMEMERKMQDPALSARMEELWSRLIVLRGYADSLRVEINKRGMREDGGLGEEVEAKAKKILEDYEKQIQHLKKEVEQIKQDFEDYEKEHNPTPAPR</sequence>
<keyword evidence="8" id="KW-1185">Reference proteome</keyword>
<dbReference type="PANTHER" id="PTHR13000">
    <property type="entry name" value="NUCLEOPORIN P54"/>
    <property type="match status" value="1"/>
</dbReference>
<dbReference type="Proteomes" id="UP000182658">
    <property type="component" value="Unassembled WGS sequence"/>
</dbReference>
<feature type="compositionally biased region" description="Polar residues" evidence="5">
    <location>
        <begin position="63"/>
        <end position="79"/>
    </location>
</feature>
<keyword evidence="4" id="KW-0175">Coiled coil</keyword>
<dbReference type="Pfam" id="PF18570">
    <property type="entry name" value="Nup54_57_C"/>
    <property type="match status" value="1"/>
</dbReference>